<evidence type="ECO:0000313" key="1">
    <source>
        <dbReference type="Proteomes" id="UP001732720"/>
    </source>
</evidence>
<dbReference type="Proteomes" id="UP001732720">
    <property type="component" value="Chromosome X"/>
</dbReference>
<proteinExistence type="predicted"/>
<protein>
    <submittedName>
        <fullName evidence="2">Acetylserotonin O-methyltransferase</fullName>
    </submittedName>
</protein>
<organism evidence="1 2">
    <name type="scientific">Castor canadensis</name>
    <name type="common">American beaver</name>
    <dbReference type="NCBI Taxonomy" id="51338"/>
    <lineage>
        <taxon>Eukaryota</taxon>
        <taxon>Metazoa</taxon>
        <taxon>Chordata</taxon>
        <taxon>Craniata</taxon>
        <taxon>Vertebrata</taxon>
        <taxon>Euteleostomi</taxon>
        <taxon>Mammalia</taxon>
        <taxon>Eutheria</taxon>
        <taxon>Euarchontoglires</taxon>
        <taxon>Glires</taxon>
        <taxon>Rodentia</taxon>
        <taxon>Castorimorpha</taxon>
        <taxon>Castoridae</taxon>
        <taxon>Castor</taxon>
    </lineage>
</organism>
<keyword evidence="1" id="KW-1185">Reference proteome</keyword>
<sequence length="351" mass="38616">MSSLDDQDFCVLNKYASGFMVSQVIFAACELGVFDVLAKAQEPLDSEAIAGRLDCSRRGTELLLDACVSLGLLQVDVRSGAAYYRNSDMADTYLATGSPKTQCHMLRYLGTTTYRCWGHLPEAIREGKNQYMKAFGVPADQLFAAIYRSEDERLRFMRGLQDIWSVCGTRVVTAFDLSTFPVICDLGGGSGALAKACVSVYPKCKVTVFDIPEVVGTARTHFSFPEEGRISFCEGDFFEDHLPEADLYVLARVLHDWPDDRCSHLLARVHHACKPGGGILVVETVLDEGGRGPLSTLLCSLNMLLQTEGRERTEAQFRALLSSAGFCDIQLRRTGGTYDAILGRKESCHST</sequence>
<gene>
    <name evidence="2" type="primary">Asmt</name>
</gene>
<accession>A0AC58LTT4</accession>
<reference evidence="2" key="1">
    <citation type="submission" date="2025-08" db="UniProtKB">
        <authorList>
            <consortium name="RefSeq"/>
        </authorList>
    </citation>
    <scope>IDENTIFICATION</scope>
</reference>
<evidence type="ECO:0000313" key="2">
    <source>
        <dbReference type="RefSeq" id="XP_073920543.1"/>
    </source>
</evidence>
<name>A0AC58LTT4_CASCN</name>
<dbReference type="RefSeq" id="XP_073920543.1">
    <property type="nucleotide sequence ID" value="XM_074064442.1"/>
</dbReference>